<accession>A0A545V542</accession>
<protein>
    <submittedName>
        <fullName evidence="1">Uncharacterized protein</fullName>
    </submittedName>
</protein>
<organism evidence="1 2">
    <name type="scientific">Cordyceps javanica</name>
    <dbReference type="NCBI Taxonomy" id="43265"/>
    <lineage>
        <taxon>Eukaryota</taxon>
        <taxon>Fungi</taxon>
        <taxon>Dikarya</taxon>
        <taxon>Ascomycota</taxon>
        <taxon>Pezizomycotina</taxon>
        <taxon>Sordariomycetes</taxon>
        <taxon>Hypocreomycetidae</taxon>
        <taxon>Hypocreales</taxon>
        <taxon>Cordycipitaceae</taxon>
        <taxon>Cordyceps</taxon>
    </lineage>
</organism>
<sequence length="69" mass="7548">MMEFICPGRDVQVPRFVGVSPIPASPASPGLVIGRWNHANYLDEANYTDSCKASPLLHPKRQLSPLTAE</sequence>
<name>A0A545V542_9HYPO</name>
<gene>
    <name evidence="1" type="ORF">IF1G_04077</name>
</gene>
<dbReference type="EMBL" id="SPUK01000005">
    <property type="protein sequence ID" value="TQV96837.1"/>
    <property type="molecule type" value="Genomic_DNA"/>
</dbReference>
<evidence type="ECO:0000313" key="1">
    <source>
        <dbReference type="EMBL" id="TQV96837.1"/>
    </source>
</evidence>
<proteinExistence type="predicted"/>
<dbReference type="Proteomes" id="UP000315783">
    <property type="component" value="Unassembled WGS sequence"/>
</dbReference>
<keyword evidence="2" id="KW-1185">Reference proteome</keyword>
<evidence type="ECO:0000313" key="2">
    <source>
        <dbReference type="Proteomes" id="UP000315783"/>
    </source>
</evidence>
<dbReference type="AlphaFoldDB" id="A0A545V542"/>
<comment type="caution">
    <text evidence="1">The sequence shown here is derived from an EMBL/GenBank/DDBJ whole genome shotgun (WGS) entry which is preliminary data.</text>
</comment>
<reference evidence="1 2" key="1">
    <citation type="journal article" date="2019" name="Appl. Microbiol. Biotechnol.">
        <title>Genome sequence of Isaria javanica and comparative genome analysis insights into family S53 peptidase evolution in fungal entomopathogens.</title>
        <authorList>
            <person name="Lin R."/>
            <person name="Zhang X."/>
            <person name="Xin B."/>
            <person name="Zou M."/>
            <person name="Gao Y."/>
            <person name="Qin F."/>
            <person name="Hu Q."/>
            <person name="Xie B."/>
            <person name="Cheng X."/>
        </authorList>
    </citation>
    <scope>NUCLEOTIDE SEQUENCE [LARGE SCALE GENOMIC DNA]</scope>
    <source>
        <strain evidence="1 2">IJ1G</strain>
    </source>
</reference>